<name>A0ABT5N0B3_9BURK</name>
<keyword evidence="3" id="KW-0503">Monooxygenase</keyword>
<reference evidence="5 6" key="1">
    <citation type="submission" date="2023-02" db="EMBL/GenBank/DDBJ databases">
        <title>Bacterial whole genomic sequence of Curvibacter sp. HBC61.</title>
        <authorList>
            <person name="Le V."/>
            <person name="Ko S.-R."/>
            <person name="Ahn C.-Y."/>
            <person name="Oh H.-M."/>
        </authorList>
    </citation>
    <scope>NUCLEOTIDE SEQUENCE [LARGE SCALE GENOMIC DNA]</scope>
    <source>
        <strain evidence="5 6">HBC61</strain>
    </source>
</reference>
<dbReference type="PRINTS" id="PR00385">
    <property type="entry name" value="P450"/>
</dbReference>
<feature type="compositionally biased region" description="Pro residues" evidence="4">
    <location>
        <begin position="19"/>
        <end position="32"/>
    </location>
</feature>
<feature type="region of interest" description="Disordered" evidence="4">
    <location>
        <begin position="1"/>
        <end position="33"/>
    </location>
</feature>
<accession>A0ABT5N0B3</accession>
<evidence type="ECO:0000256" key="4">
    <source>
        <dbReference type="SAM" id="MobiDB-lite"/>
    </source>
</evidence>
<dbReference type="Proteomes" id="UP001528673">
    <property type="component" value="Unassembled WGS sequence"/>
</dbReference>
<dbReference type="Pfam" id="PF00067">
    <property type="entry name" value="p450"/>
    <property type="match status" value="1"/>
</dbReference>
<keyword evidence="3" id="KW-0560">Oxidoreductase</keyword>
<dbReference type="Gene3D" id="1.10.630.10">
    <property type="entry name" value="Cytochrome P450"/>
    <property type="match status" value="1"/>
</dbReference>
<dbReference type="InterPro" id="IPR017972">
    <property type="entry name" value="Cyt_P450_CS"/>
</dbReference>
<dbReference type="InterPro" id="IPR050121">
    <property type="entry name" value="Cytochrome_P450_monoxygenase"/>
</dbReference>
<protein>
    <submittedName>
        <fullName evidence="5">Cytochrome P450</fullName>
    </submittedName>
</protein>
<sequence>MNHATSTPQPTRPHTAPSPAQPTPRAGDPPGPRAGWFGLPLLRAMRRDYLGFVTGLQRDHGDLSLMRIANERAYDLNSPELVREALVDHAEHLVRWERGVAVFEQVFGRSVLVTEGATWQRQRRLLMPAFTPKRVAGYARLMTEAAAQGLDQALPAGQQQGPVAMDALFSQLTMDVIMRTLFSHAATPEEVHSASWATQTLSETAMREMFYPLTLPDWLPLPGKAAKRRALHRLRRLIGRHIEARRQAPATPEREDLLARLLAARDEADGAALSPSEVFDQCMVSFQAGHETSATALLWWSLLLARHPALAQRLHAEVDQVLGTREPTADDVPQLVWLNASLKEALRLYPPVGALMSRRTTADITLGGWRIPRGALLRISPWVLHRDPRWFSEPEAFRPERFLPDAPPLPRSAWMPFGVGPRVCLGQHFALMEMGLVAAMLLQRYTLALGQPEPQGLPDMNVTLRPRGGVCLQLQRRQGGLGGRVGSAGPAARAACA</sequence>
<evidence type="ECO:0000313" key="6">
    <source>
        <dbReference type="Proteomes" id="UP001528673"/>
    </source>
</evidence>
<dbReference type="RefSeq" id="WP_273951948.1">
    <property type="nucleotide sequence ID" value="NZ_JAQSIP010000005.1"/>
</dbReference>
<comment type="similarity">
    <text evidence="2 3">Belongs to the cytochrome P450 family.</text>
</comment>
<comment type="caution">
    <text evidence="5">The sequence shown here is derived from an EMBL/GenBank/DDBJ whole genome shotgun (WGS) entry which is preliminary data.</text>
</comment>
<evidence type="ECO:0000256" key="1">
    <source>
        <dbReference type="ARBA" id="ARBA00001971"/>
    </source>
</evidence>
<proteinExistence type="inferred from homology"/>
<dbReference type="InterPro" id="IPR036396">
    <property type="entry name" value="Cyt_P450_sf"/>
</dbReference>
<evidence type="ECO:0000256" key="2">
    <source>
        <dbReference type="ARBA" id="ARBA00010617"/>
    </source>
</evidence>
<keyword evidence="3" id="KW-0479">Metal-binding</keyword>
<dbReference type="PRINTS" id="PR00463">
    <property type="entry name" value="EP450I"/>
</dbReference>
<dbReference type="PANTHER" id="PTHR24305:SF166">
    <property type="entry name" value="CYTOCHROME P450 12A4, MITOCHONDRIAL-RELATED"/>
    <property type="match status" value="1"/>
</dbReference>
<dbReference type="PROSITE" id="PS00086">
    <property type="entry name" value="CYTOCHROME_P450"/>
    <property type="match status" value="1"/>
</dbReference>
<gene>
    <name evidence="5" type="ORF">PSQ40_12965</name>
</gene>
<dbReference type="PANTHER" id="PTHR24305">
    <property type="entry name" value="CYTOCHROME P450"/>
    <property type="match status" value="1"/>
</dbReference>
<comment type="cofactor">
    <cofactor evidence="1">
        <name>heme</name>
        <dbReference type="ChEBI" id="CHEBI:30413"/>
    </cofactor>
</comment>
<dbReference type="SUPFAM" id="SSF48264">
    <property type="entry name" value="Cytochrome P450"/>
    <property type="match status" value="1"/>
</dbReference>
<dbReference type="EMBL" id="JAQSIP010000005">
    <property type="protein sequence ID" value="MDD0839488.1"/>
    <property type="molecule type" value="Genomic_DNA"/>
</dbReference>
<evidence type="ECO:0000313" key="5">
    <source>
        <dbReference type="EMBL" id="MDD0839488.1"/>
    </source>
</evidence>
<keyword evidence="3" id="KW-0349">Heme</keyword>
<organism evidence="5 6">
    <name type="scientific">Curvibacter cyanobacteriorum</name>
    <dbReference type="NCBI Taxonomy" id="3026422"/>
    <lineage>
        <taxon>Bacteria</taxon>
        <taxon>Pseudomonadati</taxon>
        <taxon>Pseudomonadota</taxon>
        <taxon>Betaproteobacteria</taxon>
        <taxon>Burkholderiales</taxon>
        <taxon>Comamonadaceae</taxon>
        <taxon>Curvibacter</taxon>
    </lineage>
</organism>
<keyword evidence="3" id="KW-0408">Iron</keyword>
<dbReference type="InterPro" id="IPR002401">
    <property type="entry name" value="Cyt_P450_E_grp-I"/>
</dbReference>
<keyword evidence="6" id="KW-1185">Reference proteome</keyword>
<dbReference type="InterPro" id="IPR001128">
    <property type="entry name" value="Cyt_P450"/>
</dbReference>
<evidence type="ECO:0000256" key="3">
    <source>
        <dbReference type="RuleBase" id="RU000461"/>
    </source>
</evidence>